<keyword evidence="1" id="KW-0614">Plasmid</keyword>
<keyword evidence="2" id="KW-1185">Reference proteome</keyword>
<sequence length="148" mass="15686">MSDKNHLKQTMLSLTAEQLRFAEGAYAQYLAGAAGRGDEPGDADASSQAFNSGLLAASFECPIHTYEEALAALRRIDFESKDEVGEGAAVKIDGRWFVVGVATSAFQCDGKTYMGISPQAPIYAALAGLGSGDTAEFNGRTIKIEDVR</sequence>
<keyword evidence="1" id="KW-0648">Protein biosynthesis</keyword>
<reference evidence="1" key="1">
    <citation type="submission" date="2022-05" db="EMBL/GenBank/DDBJ databases">
        <title>An RpoN-dependent PEP-CTERM gene is involved in floc formation of an Aquincola tertiaricarbonis strain.</title>
        <authorList>
            <person name="Qiu D."/>
            <person name="Xia M."/>
        </authorList>
    </citation>
    <scope>NUCLEOTIDE SEQUENCE</scope>
    <source>
        <strain evidence="1">RN12</strain>
        <plasmid evidence="1">B</plasmid>
    </source>
</reference>
<geneLocation type="plasmid" evidence="1 2">
    <name>B</name>
</geneLocation>
<gene>
    <name evidence="1" type="ORF">MW290_32445</name>
</gene>
<evidence type="ECO:0000313" key="2">
    <source>
        <dbReference type="Proteomes" id="UP001056201"/>
    </source>
</evidence>
<dbReference type="EMBL" id="CP097638">
    <property type="protein sequence ID" value="URI12078.1"/>
    <property type="molecule type" value="Genomic_DNA"/>
</dbReference>
<proteinExistence type="predicted"/>
<protein>
    <submittedName>
        <fullName evidence="1">GreA/GreB family elongation factor</fullName>
    </submittedName>
</protein>
<dbReference type="GO" id="GO:0003746">
    <property type="term" value="F:translation elongation factor activity"/>
    <property type="evidence" value="ECO:0007669"/>
    <property type="project" value="UniProtKB-KW"/>
</dbReference>
<organism evidence="1 2">
    <name type="scientific">Aquincola tertiaricarbonis</name>
    <dbReference type="NCBI Taxonomy" id="391953"/>
    <lineage>
        <taxon>Bacteria</taxon>
        <taxon>Pseudomonadati</taxon>
        <taxon>Pseudomonadota</taxon>
        <taxon>Betaproteobacteria</taxon>
        <taxon>Burkholderiales</taxon>
        <taxon>Sphaerotilaceae</taxon>
        <taxon>Aquincola</taxon>
    </lineage>
</organism>
<dbReference type="RefSeq" id="WP_250200247.1">
    <property type="nucleotide sequence ID" value="NZ_CP097638.1"/>
</dbReference>
<accession>A0ABY4SJR9</accession>
<name>A0ABY4SJR9_AQUTE</name>
<keyword evidence="1" id="KW-0251">Elongation factor</keyword>
<dbReference type="Proteomes" id="UP001056201">
    <property type="component" value="Plasmid B"/>
</dbReference>
<evidence type="ECO:0000313" key="1">
    <source>
        <dbReference type="EMBL" id="URI12078.1"/>
    </source>
</evidence>